<gene>
    <name evidence="1" type="ORF">GTZ99_01910</name>
</gene>
<dbReference type="EMBL" id="JAAAPO010000001">
    <property type="protein sequence ID" value="NBC35310.1"/>
    <property type="molecule type" value="Genomic_DNA"/>
</dbReference>
<dbReference type="PANTHER" id="PTHR34598:SF3">
    <property type="entry name" value="OXIDOREDUCTASE AN1597"/>
    <property type="match status" value="1"/>
</dbReference>
<organism evidence="1 2">
    <name type="scientific">Novosphingobium ovatum</name>
    <dbReference type="NCBI Taxonomy" id="1908523"/>
    <lineage>
        <taxon>Bacteria</taxon>
        <taxon>Pseudomonadati</taxon>
        <taxon>Pseudomonadota</taxon>
        <taxon>Alphaproteobacteria</taxon>
        <taxon>Sphingomonadales</taxon>
        <taxon>Sphingomonadaceae</taxon>
        <taxon>Novosphingobium</taxon>
    </lineage>
</organism>
<dbReference type="PANTHER" id="PTHR34598">
    <property type="entry name" value="BLL6449 PROTEIN"/>
    <property type="match status" value="1"/>
</dbReference>
<evidence type="ECO:0000313" key="1">
    <source>
        <dbReference type="EMBL" id="NBC35310.1"/>
    </source>
</evidence>
<proteinExistence type="predicted"/>
<protein>
    <recommendedName>
        <fullName evidence="3">Methyltransferase</fullName>
    </recommendedName>
</protein>
<reference evidence="2" key="1">
    <citation type="submission" date="2020-01" db="EMBL/GenBank/DDBJ databases">
        <title>Sphingomonas sp. strain CSW-10.</title>
        <authorList>
            <person name="Chen W.-M."/>
        </authorList>
    </citation>
    <scope>NUCLEOTIDE SEQUENCE [LARGE SCALE GENOMIC DNA]</scope>
    <source>
        <strain evidence="2">FSY-8</strain>
    </source>
</reference>
<accession>A0ABW9X9Y7</accession>
<dbReference type="InterPro" id="IPR044053">
    <property type="entry name" value="AsaB-like"/>
</dbReference>
<dbReference type="Proteomes" id="UP000753724">
    <property type="component" value="Unassembled WGS sequence"/>
</dbReference>
<evidence type="ECO:0008006" key="3">
    <source>
        <dbReference type="Google" id="ProtNLM"/>
    </source>
</evidence>
<sequence length="307" mass="34480">MATMAPEAVVYDSIEETARQTPALIRYLAPGDFVTRRYVRAGAEINTGEYRDYDCVIRDGMPFRDHFQFDTHGFVLGKGATAVQDFWNNEEVAAIYDAEAAQIIKRLTGADRVAPQGWMRRTSADLSARAAEQTQGYQHSGGIQPPAGEAHVDYNTKTAHKAAARMHEQHFGTPDGYGRFICVSLWRTFSPGPQDWPLAVCDGRSVGDDEGKSNTLFVVDQFPQGEALTAPVPGEDDMIAAYIFNHRPEHRWWYFSNMVQDDVLLFKFHDSDHSKTWRCPHTAFHDNSLPGAQTRSSIELRAVAFFD</sequence>
<comment type="caution">
    <text evidence="1">The sequence shown here is derived from an EMBL/GenBank/DDBJ whole genome shotgun (WGS) entry which is preliminary data.</text>
</comment>
<dbReference type="RefSeq" id="WP_161716585.1">
    <property type="nucleotide sequence ID" value="NZ_JAAAPO010000001.1"/>
</dbReference>
<name>A0ABW9X9Y7_9SPHN</name>
<evidence type="ECO:0000313" key="2">
    <source>
        <dbReference type="Proteomes" id="UP000753724"/>
    </source>
</evidence>
<keyword evidence="2" id="KW-1185">Reference proteome</keyword>
<dbReference type="NCBIfam" id="NF041278">
    <property type="entry name" value="CmcJ_NvfI_EfuI"/>
    <property type="match status" value="1"/>
</dbReference>